<protein>
    <submittedName>
        <fullName evidence="1">Uncharacterized protein</fullName>
    </submittedName>
</protein>
<evidence type="ECO:0000313" key="1">
    <source>
        <dbReference type="EMBL" id="MBB6557034.1"/>
    </source>
</evidence>
<proteinExistence type="predicted"/>
<dbReference type="Proteomes" id="UP000565579">
    <property type="component" value="Unassembled WGS sequence"/>
</dbReference>
<reference evidence="1 2" key="1">
    <citation type="submission" date="2020-08" db="EMBL/GenBank/DDBJ databases">
        <title>Sequencing the genomes of 1000 actinobacteria strains.</title>
        <authorList>
            <person name="Klenk H.-P."/>
        </authorList>
    </citation>
    <scope>NUCLEOTIDE SEQUENCE [LARGE SCALE GENOMIC DNA]</scope>
    <source>
        <strain evidence="1 2">DSM 43768</strain>
    </source>
</reference>
<dbReference type="AlphaFoldDB" id="A0A7X0P846"/>
<keyword evidence="2" id="KW-1185">Reference proteome</keyword>
<evidence type="ECO:0000313" key="2">
    <source>
        <dbReference type="Proteomes" id="UP000565579"/>
    </source>
</evidence>
<name>A0A7X0P846_9ACTN</name>
<accession>A0A7X0P846</accession>
<dbReference type="EMBL" id="JACHMI010000001">
    <property type="protein sequence ID" value="MBB6557034.1"/>
    <property type="molecule type" value="Genomic_DNA"/>
</dbReference>
<organism evidence="1 2">
    <name type="scientific">Nonomuraea rubra</name>
    <dbReference type="NCBI Taxonomy" id="46180"/>
    <lineage>
        <taxon>Bacteria</taxon>
        <taxon>Bacillati</taxon>
        <taxon>Actinomycetota</taxon>
        <taxon>Actinomycetes</taxon>
        <taxon>Streptosporangiales</taxon>
        <taxon>Streptosporangiaceae</taxon>
        <taxon>Nonomuraea</taxon>
    </lineage>
</organism>
<dbReference type="RefSeq" id="WP_221525473.1">
    <property type="nucleotide sequence ID" value="NZ_BAAAXY010000071.1"/>
</dbReference>
<gene>
    <name evidence="1" type="ORF">HD593_011829</name>
</gene>
<sequence>MQAVACAALPGAELVRGTRPQDWNEALRALAKGPVAGHIYFVGSIEWLDNRPFDRHDYDELVRDAPFVPGAALDTPKIAASRAGAEPGLSLDGLWRPEDLIAAWTA</sequence>
<comment type="caution">
    <text evidence="1">The sequence shown here is derived from an EMBL/GenBank/DDBJ whole genome shotgun (WGS) entry which is preliminary data.</text>
</comment>